<comment type="caution">
    <text evidence="1">The sequence shown here is derived from an EMBL/GenBank/DDBJ whole genome shotgun (WGS) entry which is preliminary data.</text>
</comment>
<dbReference type="EMBL" id="CAJVPP010005161">
    <property type="protein sequence ID" value="CAG8660825.1"/>
    <property type="molecule type" value="Genomic_DNA"/>
</dbReference>
<protein>
    <submittedName>
        <fullName evidence="1">5383_t:CDS:1</fullName>
    </submittedName>
</protein>
<evidence type="ECO:0000313" key="1">
    <source>
        <dbReference type="EMBL" id="CAG8660825.1"/>
    </source>
</evidence>
<name>A0A9N9E5Q4_FUNMO</name>
<keyword evidence="2" id="KW-1185">Reference proteome</keyword>
<accession>A0A9N9E5Q4</accession>
<sequence length="115" mass="13130">GAIGKIFIANWKDGERMDDFWYDETINTQRKRSIPVPVAIKHNSQNAPKEFINELKVHHQFITSEQFENSEHDNTENIINSSENVKVEDISGLSNPISSNQLLCLNDILNAYDGE</sequence>
<dbReference type="AlphaFoldDB" id="A0A9N9E5Q4"/>
<proteinExistence type="predicted"/>
<reference evidence="1" key="1">
    <citation type="submission" date="2021-06" db="EMBL/GenBank/DDBJ databases">
        <authorList>
            <person name="Kallberg Y."/>
            <person name="Tangrot J."/>
            <person name="Rosling A."/>
        </authorList>
    </citation>
    <scope>NUCLEOTIDE SEQUENCE</scope>
    <source>
        <strain evidence="1">87-6 pot B 2015</strain>
    </source>
</reference>
<dbReference type="Proteomes" id="UP000789375">
    <property type="component" value="Unassembled WGS sequence"/>
</dbReference>
<feature type="non-terminal residue" evidence="1">
    <location>
        <position position="1"/>
    </location>
</feature>
<gene>
    <name evidence="1" type="ORF">FMOSSE_LOCUS11931</name>
</gene>
<evidence type="ECO:0000313" key="2">
    <source>
        <dbReference type="Proteomes" id="UP000789375"/>
    </source>
</evidence>
<organism evidence="1 2">
    <name type="scientific">Funneliformis mosseae</name>
    <name type="common">Endomycorrhizal fungus</name>
    <name type="synonym">Glomus mosseae</name>
    <dbReference type="NCBI Taxonomy" id="27381"/>
    <lineage>
        <taxon>Eukaryota</taxon>
        <taxon>Fungi</taxon>
        <taxon>Fungi incertae sedis</taxon>
        <taxon>Mucoromycota</taxon>
        <taxon>Glomeromycotina</taxon>
        <taxon>Glomeromycetes</taxon>
        <taxon>Glomerales</taxon>
        <taxon>Glomeraceae</taxon>
        <taxon>Funneliformis</taxon>
    </lineage>
</organism>